<keyword evidence="6 9" id="KW-1133">Transmembrane helix</keyword>
<gene>
    <name evidence="11" type="ORF">DUNSADRAFT_418</name>
</gene>
<dbReference type="SFLD" id="SFLDG00002">
    <property type="entry name" value="C1.7:_P-type_atpase_like"/>
    <property type="match status" value="1"/>
</dbReference>
<feature type="transmembrane region" description="Helical" evidence="9">
    <location>
        <begin position="231"/>
        <end position="250"/>
    </location>
</feature>
<dbReference type="PROSITE" id="PS51257">
    <property type="entry name" value="PROKAR_LIPOPROTEIN"/>
    <property type="match status" value="1"/>
</dbReference>
<dbReference type="InterPro" id="IPR023299">
    <property type="entry name" value="ATPase_P-typ_cyto_dom_N"/>
</dbReference>
<dbReference type="PRINTS" id="PR00120">
    <property type="entry name" value="HATPASE"/>
</dbReference>
<dbReference type="Gene3D" id="3.40.1110.10">
    <property type="entry name" value="Calcium-transporting ATPase, cytoplasmic domain N"/>
    <property type="match status" value="1"/>
</dbReference>
<dbReference type="NCBIfam" id="TIGR01494">
    <property type="entry name" value="ATPase_P-type"/>
    <property type="match status" value="1"/>
</dbReference>
<dbReference type="InterPro" id="IPR023214">
    <property type="entry name" value="HAD_sf"/>
</dbReference>
<comment type="subcellular location">
    <subcellularLocation>
        <location evidence="1">Membrane</location>
    </subcellularLocation>
</comment>
<evidence type="ECO:0000313" key="12">
    <source>
        <dbReference type="Proteomes" id="UP000815325"/>
    </source>
</evidence>
<evidence type="ECO:0000256" key="2">
    <source>
        <dbReference type="ARBA" id="ARBA00006024"/>
    </source>
</evidence>
<dbReference type="EMBL" id="MU070469">
    <property type="protein sequence ID" value="KAF5827576.1"/>
    <property type="molecule type" value="Genomic_DNA"/>
</dbReference>
<evidence type="ECO:0000256" key="6">
    <source>
        <dbReference type="ARBA" id="ARBA00022989"/>
    </source>
</evidence>
<feature type="transmembrane region" description="Helical" evidence="9">
    <location>
        <begin position="413"/>
        <end position="431"/>
    </location>
</feature>
<feature type="transmembrane region" description="Helical" evidence="9">
    <location>
        <begin position="939"/>
        <end position="957"/>
    </location>
</feature>
<dbReference type="PANTHER" id="PTHR43520">
    <property type="entry name" value="ATP7, ISOFORM B"/>
    <property type="match status" value="1"/>
</dbReference>
<dbReference type="SUPFAM" id="SSF81665">
    <property type="entry name" value="Calcium ATPase, transmembrane domain M"/>
    <property type="match status" value="1"/>
</dbReference>
<comment type="caution">
    <text evidence="11">The sequence shown here is derived from an EMBL/GenBank/DDBJ whole genome shotgun (WGS) entry which is preliminary data.</text>
</comment>
<evidence type="ECO:0000256" key="9">
    <source>
        <dbReference type="SAM" id="Phobius"/>
    </source>
</evidence>
<dbReference type="InterPro" id="IPR017969">
    <property type="entry name" value="Heavy-metal-associated_CS"/>
</dbReference>
<dbReference type="Proteomes" id="UP000815325">
    <property type="component" value="Unassembled WGS sequence"/>
</dbReference>
<dbReference type="PROSITE" id="PS01047">
    <property type="entry name" value="HMA_1"/>
    <property type="match status" value="1"/>
</dbReference>
<evidence type="ECO:0000256" key="1">
    <source>
        <dbReference type="ARBA" id="ARBA00004370"/>
    </source>
</evidence>
<protein>
    <recommendedName>
        <fullName evidence="10">HMA domain-containing protein</fullName>
    </recommendedName>
</protein>
<dbReference type="InterPro" id="IPR059000">
    <property type="entry name" value="ATPase_P-type_domA"/>
</dbReference>
<feature type="compositionally biased region" description="Low complexity" evidence="8">
    <location>
        <begin position="684"/>
        <end position="703"/>
    </location>
</feature>
<evidence type="ECO:0000256" key="5">
    <source>
        <dbReference type="ARBA" id="ARBA00022967"/>
    </source>
</evidence>
<dbReference type="Pfam" id="PF00702">
    <property type="entry name" value="Hydrolase"/>
    <property type="match status" value="1"/>
</dbReference>
<dbReference type="SUPFAM" id="SSF81653">
    <property type="entry name" value="Calcium ATPase, transduction domain A"/>
    <property type="match status" value="1"/>
</dbReference>
<evidence type="ECO:0000256" key="4">
    <source>
        <dbReference type="ARBA" id="ARBA00022723"/>
    </source>
</evidence>
<dbReference type="InterPro" id="IPR036163">
    <property type="entry name" value="HMA_dom_sf"/>
</dbReference>
<evidence type="ECO:0000256" key="8">
    <source>
        <dbReference type="SAM" id="MobiDB-lite"/>
    </source>
</evidence>
<comment type="similarity">
    <text evidence="2">Belongs to the cation transport ATPase (P-type) (TC 3.A.3) family. Type IB subfamily.</text>
</comment>
<feature type="transmembrane region" description="Helical" evidence="9">
    <location>
        <begin position="194"/>
        <end position="211"/>
    </location>
</feature>
<dbReference type="Pfam" id="PF00122">
    <property type="entry name" value="E1-E2_ATPase"/>
    <property type="match status" value="1"/>
</dbReference>
<feature type="domain" description="HMA" evidence="10">
    <location>
        <begin position="97"/>
        <end position="178"/>
    </location>
</feature>
<evidence type="ECO:0000256" key="7">
    <source>
        <dbReference type="ARBA" id="ARBA00023136"/>
    </source>
</evidence>
<dbReference type="PROSITE" id="PS50846">
    <property type="entry name" value="HMA_2"/>
    <property type="match status" value="1"/>
</dbReference>
<feature type="region of interest" description="Disordered" evidence="8">
    <location>
        <begin position="160"/>
        <end position="186"/>
    </location>
</feature>
<dbReference type="Gene3D" id="1.20.1110.10">
    <property type="entry name" value="Calcium-transporting ATPase, transmembrane domain"/>
    <property type="match status" value="1"/>
</dbReference>
<organism evidence="11 12">
    <name type="scientific">Dunaliella salina</name>
    <name type="common">Green alga</name>
    <name type="synonym">Protococcus salinus</name>
    <dbReference type="NCBI Taxonomy" id="3046"/>
    <lineage>
        <taxon>Eukaryota</taxon>
        <taxon>Viridiplantae</taxon>
        <taxon>Chlorophyta</taxon>
        <taxon>core chlorophytes</taxon>
        <taxon>Chlorophyceae</taxon>
        <taxon>CS clade</taxon>
        <taxon>Chlamydomonadales</taxon>
        <taxon>Dunaliellaceae</taxon>
        <taxon>Dunaliella</taxon>
    </lineage>
</organism>
<sequence>MTLARYCVRGGLGTCRLQPASNSLQACRQAFAEGASLRRPKRGLWTSGVCPSPRMTTPRPSFLQHVANRGCIKVRAAADVATLERAPPNNSQQEVSEAVILEVGGMKCGGCSAAVKKMLESRPDVESAAVNLLTETAAVRFRGGSPESLGPSAAAMLSEKGFPSQVRSADEDEGLDSVGRSNEKNAAREAEARSALVSLAMAWALAGVSAAHHAGHVLHLVGLHELAHSPLLVALGTPWFSGLLGAAALVGPGRGMILEGFKALSNGNPNMNSLVAVGSSTSFLVGAASALQPAGVLGGFDASFLEEPVMLFAFVLLGRALEARAKKIPVDGVVLSGRAAADESMLTGESRLVTKEPGSRVTGGTINFEGPLDIKATATGGRSTLAGIAHMVEEAQINEAPVQRLADAVAGRFCYGVMAASAATFAFWSLFGVNAFPWVLDSSIFADTMADWAAMSANMGNAAGTWGGVEPPSPSSLLVALKLAVDVLVVACPCALGLATPTAVLVASSLGARRGLLLRGGGAVLEKLANVKSVVLDKTGTLTEGKLRVSSVAARPGSTYDHNGVLRLAAEVESVTRHPIADGITREANARGLALKAVQDASTEPGAGVRALLDGKIVAVGKQDWVQAQVAPAHGLYGHRGGADHVPWDVALSEVAAHERDNHKHGPEHLPWDAALSEVASHTASAQGPSGQGSASSSFSSAGLDSEGARQSSIESSIESSSSSSSSSSSGSGSSSSSAQGLVAEPGTSSVWVGVEGEGVVGMLSLRDSLRPDASDSVRRLRDMDIDVHILSGDDPTTVAAAASQAGVVPSNAVGGLSPRDKLARIHALQERQEADAGGSGRCLVAMVGDGVNDAPALAAAHVGIALKGGLDAAGDAAQVVLMGDRLHQVLDAVDLGRATLDKIRANLTWALAYNVVGIPLAAGALLPSFGVALTPSTAAGMMAFSSVMVVSNSLLLRARYSVDAQAEPQAKLQPRAEAQ</sequence>
<keyword evidence="5" id="KW-1278">Translocase</keyword>
<dbReference type="InterPro" id="IPR023298">
    <property type="entry name" value="ATPase_P-typ_TM_dom_sf"/>
</dbReference>
<keyword evidence="12" id="KW-1185">Reference proteome</keyword>
<dbReference type="InterPro" id="IPR036412">
    <property type="entry name" value="HAD-like_sf"/>
</dbReference>
<dbReference type="Gene3D" id="2.70.150.10">
    <property type="entry name" value="Calcium-transporting ATPase, cytoplasmic transduction domain A"/>
    <property type="match status" value="1"/>
</dbReference>
<feature type="compositionally biased region" description="Low complexity" evidence="8">
    <location>
        <begin position="712"/>
        <end position="738"/>
    </location>
</feature>
<feature type="transmembrane region" description="Helical" evidence="9">
    <location>
        <begin position="908"/>
        <end position="927"/>
    </location>
</feature>
<feature type="region of interest" description="Disordered" evidence="8">
    <location>
        <begin position="679"/>
        <end position="742"/>
    </location>
</feature>
<name>A0ABQ7FZ02_DUNSA</name>
<proteinExistence type="inferred from homology"/>
<dbReference type="SFLD" id="SFLDS00003">
    <property type="entry name" value="Haloacid_Dehalogenase"/>
    <property type="match status" value="1"/>
</dbReference>
<dbReference type="InterPro" id="IPR044492">
    <property type="entry name" value="P_typ_ATPase_HD_dom"/>
</dbReference>
<accession>A0ABQ7FZ02</accession>
<dbReference type="Gene3D" id="3.40.50.1000">
    <property type="entry name" value="HAD superfamily/HAD-like"/>
    <property type="match status" value="1"/>
</dbReference>
<evidence type="ECO:0000259" key="10">
    <source>
        <dbReference type="PROSITE" id="PS50846"/>
    </source>
</evidence>
<dbReference type="InterPro" id="IPR008250">
    <property type="entry name" value="ATPase_P-typ_transduc_dom_A_sf"/>
</dbReference>
<keyword evidence="4" id="KW-0479">Metal-binding</keyword>
<dbReference type="InterPro" id="IPR006121">
    <property type="entry name" value="HMA_dom"/>
</dbReference>
<dbReference type="Gene3D" id="3.30.70.100">
    <property type="match status" value="1"/>
</dbReference>
<feature type="transmembrane region" description="Helical" evidence="9">
    <location>
        <begin position="487"/>
        <end position="510"/>
    </location>
</feature>
<evidence type="ECO:0000313" key="11">
    <source>
        <dbReference type="EMBL" id="KAF5827576.1"/>
    </source>
</evidence>
<dbReference type="PROSITE" id="PS00154">
    <property type="entry name" value="ATPASE_E1_E2"/>
    <property type="match status" value="1"/>
</dbReference>
<evidence type="ECO:0000256" key="3">
    <source>
        <dbReference type="ARBA" id="ARBA00022692"/>
    </source>
</evidence>
<dbReference type="SUPFAM" id="SSF81660">
    <property type="entry name" value="Metal cation-transporting ATPase, ATP-binding domain N"/>
    <property type="match status" value="1"/>
</dbReference>
<dbReference type="InterPro" id="IPR018303">
    <property type="entry name" value="ATPase_P-typ_P_site"/>
</dbReference>
<dbReference type="SUPFAM" id="SSF56784">
    <property type="entry name" value="HAD-like"/>
    <property type="match status" value="1"/>
</dbReference>
<dbReference type="InterPro" id="IPR001757">
    <property type="entry name" value="P_typ_ATPase"/>
</dbReference>
<dbReference type="PANTHER" id="PTHR43520:SF19">
    <property type="entry name" value="COPPER-TRANSPORTING ATPASE PAA2, CHLOROPLASTIC"/>
    <property type="match status" value="1"/>
</dbReference>
<dbReference type="SFLD" id="SFLDF00027">
    <property type="entry name" value="p-type_atpase"/>
    <property type="match status" value="1"/>
</dbReference>
<dbReference type="Pfam" id="PF00403">
    <property type="entry name" value="HMA"/>
    <property type="match status" value="1"/>
</dbReference>
<dbReference type="CDD" id="cd00371">
    <property type="entry name" value="HMA"/>
    <property type="match status" value="1"/>
</dbReference>
<keyword evidence="3 9" id="KW-0812">Transmembrane</keyword>
<dbReference type="SUPFAM" id="SSF55008">
    <property type="entry name" value="HMA, heavy metal-associated domain"/>
    <property type="match status" value="1"/>
</dbReference>
<reference evidence="11" key="1">
    <citation type="submission" date="2017-08" db="EMBL/GenBank/DDBJ databases">
        <authorList>
            <person name="Polle J.E."/>
            <person name="Barry K."/>
            <person name="Cushman J."/>
            <person name="Schmutz J."/>
            <person name="Tran D."/>
            <person name="Hathwaick L.T."/>
            <person name="Yim W.C."/>
            <person name="Jenkins J."/>
            <person name="Mckie-Krisberg Z.M."/>
            <person name="Prochnik S."/>
            <person name="Lindquist E."/>
            <person name="Dockter R.B."/>
            <person name="Adam C."/>
            <person name="Molina H."/>
            <person name="Bunkerborg J."/>
            <person name="Jin E."/>
            <person name="Buchheim M."/>
            <person name="Magnuson J."/>
        </authorList>
    </citation>
    <scope>NUCLEOTIDE SEQUENCE</scope>
    <source>
        <strain evidence="11">CCAP 19/18</strain>
    </source>
</reference>
<dbReference type="PRINTS" id="PR00119">
    <property type="entry name" value="CATATPASE"/>
</dbReference>
<keyword evidence="7 9" id="KW-0472">Membrane</keyword>